<dbReference type="InterPro" id="IPR050313">
    <property type="entry name" value="Carb_Metab_HTH_regulators"/>
</dbReference>
<geneLocation type="plasmid" evidence="4">
    <name>2</name>
</geneLocation>
<organism evidence="4 5">
    <name type="scientific">Rubrobacter radiotolerans</name>
    <name type="common">Arthrobacter radiotolerans</name>
    <dbReference type="NCBI Taxonomy" id="42256"/>
    <lineage>
        <taxon>Bacteria</taxon>
        <taxon>Bacillati</taxon>
        <taxon>Actinomycetota</taxon>
        <taxon>Rubrobacteria</taxon>
        <taxon>Rubrobacterales</taxon>
        <taxon>Rubrobacteraceae</taxon>
        <taxon>Rubrobacter</taxon>
    </lineage>
</organism>
<evidence type="ECO:0000259" key="3">
    <source>
        <dbReference type="PROSITE" id="PS51000"/>
    </source>
</evidence>
<dbReference type="Gene3D" id="1.10.10.10">
    <property type="entry name" value="Winged helix-like DNA-binding domain superfamily/Winged helix DNA-binding domain"/>
    <property type="match status" value="1"/>
</dbReference>
<feature type="domain" description="HTH deoR-type" evidence="3">
    <location>
        <begin position="21"/>
        <end position="76"/>
    </location>
</feature>
<accession>A0A023X7V7</accession>
<dbReference type="Pfam" id="PF00455">
    <property type="entry name" value="DeoRC"/>
    <property type="match status" value="1"/>
</dbReference>
<dbReference type="PANTHER" id="PTHR30363">
    <property type="entry name" value="HTH-TYPE TRANSCRIPTIONAL REGULATOR SRLR-RELATED"/>
    <property type="match status" value="1"/>
</dbReference>
<dbReference type="Pfam" id="PF08220">
    <property type="entry name" value="HTH_DeoR"/>
    <property type="match status" value="1"/>
</dbReference>
<evidence type="ECO:0000313" key="5">
    <source>
        <dbReference type="Proteomes" id="UP000025229"/>
    </source>
</evidence>
<keyword evidence="4" id="KW-0614">Plasmid</keyword>
<dbReference type="SUPFAM" id="SSF46785">
    <property type="entry name" value="Winged helix' DNA-binding domain"/>
    <property type="match status" value="1"/>
</dbReference>
<evidence type="ECO:0000256" key="2">
    <source>
        <dbReference type="ARBA" id="ARBA00023163"/>
    </source>
</evidence>
<dbReference type="Proteomes" id="UP000025229">
    <property type="component" value="Plasmid 2"/>
</dbReference>
<name>A0A023X7V7_RUBRA</name>
<dbReference type="InterPro" id="IPR001034">
    <property type="entry name" value="DeoR_HTH"/>
</dbReference>
<proteinExistence type="predicted"/>
<keyword evidence="2" id="KW-0804">Transcription</keyword>
<dbReference type="InterPro" id="IPR036390">
    <property type="entry name" value="WH_DNA-bd_sf"/>
</dbReference>
<evidence type="ECO:0000313" key="4">
    <source>
        <dbReference type="EMBL" id="AHY48301.1"/>
    </source>
</evidence>
<gene>
    <name evidence="4" type="ORF">RradSPS_3018</name>
</gene>
<dbReference type="KEGG" id="rrd:RradSPS_3018"/>
<dbReference type="SUPFAM" id="SSF100950">
    <property type="entry name" value="NagB/RpiA/CoA transferase-like"/>
    <property type="match status" value="1"/>
</dbReference>
<evidence type="ECO:0000256" key="1">
    <source>
        <dbReference type="ARBA" id="ARBA00023015"/>
    </source>
</evidence>
<dbReference type="SMART" id="SM01134">
    <property type="entry name" value="DeoRC"/>
    <property type="match status" value="1"/>
</dbReference>
<dbReference type="EMBL" id="CP007516">
    <property type="protein sequence ID" value="AHY48301.1"/>
    <property type="molecule type" value="Genomic_DNA"/>
</dbReference>
<keyword evidence="5" id="KW-1185">Reference proteome</keyword>
<dbReference type="GO" id="GO:0003700">
    <property type="term" value="F:DNA-binding transcription factor activity"/>
    <property type="evidence" value="ECO:0007669"/>
    <property type="project" value="InterPro"/>
</dbReference>
<dbReference type="eggNOG" id="COG1349">
    <property type="taxonomic scope" value="Bacteria"/>
</dbReference>
<dbReference type="PROSITE" id="PS51000">
    <property type="entry name" value="HTH_DEOR_2"/>
    <property type="match status" value="1"/>
</dbReference>
<sequence>MGRVDRLVEVRGDGDTRAFGPEARREWISDEVLREGYVSAREIADRFGVSVMTVYRDLDELEERRILRRERGGATAQPSSVFESDVRYRILRCVREKEALCQRALEEVSPGEAVMFDDSTTILPLARAVGERAPLTVMTNFRLAIEAALGKRGVRVLCLGGEYFPTYDSYTGLLCDGAISAVRPDVLFASPAAIYGDCAFHQEQEIVRTKRAMMEVSRRRILLADHTKFGRTAALKLAELREFDLVLTDDRTPPEALEPLDKSGVPYDVVSVPGP</sequence>
<dbReference type="SMART" id="SM00420">
    <property type="entry name" value="HTH_DEOR"/>
    <property type="match status" value="1"/>
</dbReference>
<dbReference type="HOGENOM" id="CLU_060699_3_0_11"/>
<keyword evidence="1" id="KW-0805">Transcription regulation</keyword>
<protein>
    <submittedName>
        <fullName evidence="4">Transcriptional regulators of sugar metabolism</fullName>
    </submittedName>
</protein>
<dbReference type="InterPro" id="IPR036388">
    <property type="entry name" value="WH-like_DNA-bd_sf"/>
</dbReference>
<reference evidence="4 5" key="1">
    <citation type="submission" date="2014-03" db="EMBL/GenBank/DDBJ databases">
        <title>Complete genome sequence of the Radio-Resistant Rubrobacter radiotolerans RSPS-4.</title>
        <authorList>
            <person name="Egas C.C."/>
            <person name="Barroso C.C."/>
            <person name="Froufe H.J.C."/>
            <person name="Pacheco J.J."/>
            <person name="Albuquerque L.L."/>
            <person name="da Costa M.M.S."/>
        </authorList>
    </citation>
    <scope>NUCLEOTIDE SEQUENCE [LARGE SCALE GENOMIC DNA]</scope>
    <source>
        <strain evidence="4 5">RSPS-4</strain>
        <plasmid evidence="4 5">2</plasmid>
    </source>
</reference>
<dbReference type="InterPro" id="IPR037171">
    <property type="entry name" value="NagB/RpiA_transferase-like"/>
</dbReference>
<dbReference type="PANTHER" id="PTHR30363:SF8">
    <property type="entry name" value="DEOXYRIBOSE OPERON REPRESSOR"/>
    <property type="match status" value="1"/>
</dbReference>
<dbReference type="InterPro" id="IPR014036">
    <property type="entry name" value="DeoR-like_C"/>
</dbReference>
<dbReference type="AlphaFoldDB" id="A0A023X7V7"/>
<dbReference type="PRINTS" id="PR00037">
    <property type="entry name" value="HTHLACR"/>
</dbReference>